<dbReference type="Proteomes" id="UP000811609">
    <property type="component" value="Chromosome 10"/>
</dbReference>
<evidence type="ECO:0000313" key="9">
    <source>
        <dbReference type="EMBL" id="KAG6639438.1"/>
    </source>
</evidence>
<evidence type="ECO:0000256" key="2">
    <source>
        <dbReference type="ARBA" id="ARBA00022614"/>
    </source>
</evidence>
<evidence type="ECO:0000256" key="1">
    <source>
        <dbReference type="ARBA" id="ARBA00004370"/>
    </source>
</evidence>
<keyword evidence="5" id="KW-0472">Membrane</keyword>
<keyword evidence="3 7" id="KW-0732">Signal</keyword>
<dbReference type="FunFam" id="3.80.10.10:FF:000041">
    <property type="entry name" value="LRR receptor-like serine/threonine-protein kinase ERECTA"/>
    <property type="match status" value="1"/>
</dbReference>
<accession>A0A8T1PBC0</accession>
<dbReference type="PANTHER" id="PTHR48060">
    <property type="entry name" value="DNA DAMAGE-REPAIR/TOLERATION PROTEIN DRT100"/>
    <property type="match status" value="1"/>
</dbReference>
<dbReference type="Pfam" id="PF08263">
    <property type="entry name" value="LRRNT_2"/>
    <property type="match status" value="1"/>
</dbReference>
<feature type="domain" description="Leucine-rich repeat-containing N-terminal plant-type" evidence="8">
    <location>
        <begin position="35"/>
        <end position="74"/>
    </location>
</feature>
<feature type="chain" id="PRO_5035737670" description="Leucine-rich repeat-containing N-terminal plant-type domain-containing protein" evidence="7">
    <location>
        <begin position="29"/>
        <end position="188"/>
    </location>
</feature>
<gene>
    <name evidence="9" type="ORF">CIPAW_10G100200</name>
</gene>
<dbReference type="InterPro" id="IPR013210">
    <property type="entry name" value="LRR_N_plant-typ"/>
</dbReference>
<comment type="subcellular location">
    <subcellularLocation>
        <location evidence="1">Membrane</location>
    </subcellularLocation>
</comment>
<sequence>MADPTSFLFLLSMMLLLLQSYLFSFANAEILNVTTDKSALFELKAHISSKDSHHVLISNWSSNTHICTWVGVTCGSKHLRVKALNLSYMDLNEFSGALPEIGNLTMLRALFLYENNFEGTIPSSLLKCTQLQYLDMWNNNFTGRLSPEIGNLTMLTYLYLAQNKFEASTGRQKLKGTIQRLSPVRARV</sequence>
<dbReference type="InterPro" id="IPR001611">
    <property type="entry name" value="Leu-rich_rpt"/>
</dbReference>
<dbReference type="PANTHER" id="PTHR48060:SF21">
    <property type="entry name" value="L DOMAIN-LIKE PROTEIN"/>
    <property type="match status" value="1"/>
</dbReference>
<dbReference type="Pfam" id="PF00560">
    <property type="entry name" value="LRR_1"/>
    <property type="match status" value="2"/>
</dbReference>
<reference evidence="9" key="1">
    <citation type="submission" date="2020-12" db="EMBL/GenBank/DDBJ databases">
        <title>WGS assembly of Carya illinoinensis cv. Pawnee.</title>
        <authorList>
            <person name="Platts A."/>
            <person name="Shu S."/>
            <person name="Wright S."/>
            <person name="Barry K."/>
            <person name="Edger P."/>
            <person name="Pires J.C."/>
            <person name="Schmutz J."/>
        </authorList>
    </citation>
    <scope>NUCLEOTIDE SEQUENCE</scope>
    <source>
        <tissue evidence="9">Leaf</tissue>
    </source>
</reference>
<comment type="caution">
    <text evidence="9">The sequence shown here is derived from an EMBL/GenBank/DDBJ whole genome shotgun (WGS) entry which is preliminary data.</text>
</comment>
<dbReference type="GO" id="GO:0016020">
    <property type="term" value="C:membrane"/>
    <property type="evidence" value="ECO:0007669"/>
    <property type="project" value="UniProtKB-SubCell"/>
</dbReference>
<evidence type="ECO:0000256" key="3">
    <source>
        <dbReference type="ARBA" id="ARBA00022729"/>
    </source>
</evidence>
<feature type="signal peptide" evidence="7">
    <location>
        <begin position="1"/>
        <end position="28"/>
    </location>
</feature>
<evidence type="ECO:0000256" key="6">
    <source>
        <dbReference type="ARBA" id="ARBA00023180"/>
    </source>
</evidence>
<evidence type="ECO:0000313" key="10">
    <source>
        <dbReference type="Proteomes" id="UP000811609"/>
    </source>
</evidence>
<keyword evidence="6" id="KW-0325">Glycoprotein</keyword>
<evidence type="ECO:0000256" key="4">
    <source>
        <dbReference type="ARBA" id="ARBA00022737"/>
    </source>
</evidence>
<keyword evidence="4" id="KW-0677">Repeat</keyword>
<dbReference type="AlphaFoldDB" id="A0A8T1PBC0"/>
<evidence type="ECO:0000256" key="7">
    <source>
        <dbReference type="SAM" id="SignalP"/>
    </source>
</evidence>
<organism evidence="9 10">
    <name type="scientific">Carya illinoinensis</name>
    <name type="common">Pecan</name>
    <dbReference type="NCBI Taxonomy" id="32201"/>
    <lineage>
        <taxon>Eukaryota</taxon>
        <taxon>Viridiplantae</taxon>
        <taxon>Streptophyta</taxon>
        <taxon>Embryophyta</taxon>
        <taxon>Tracheophyta</taxon>
        <taxon>Spermatophyta</taxon>
        <taxon>Magnoliopsida</taxon>
        <taxon>eudicotyledons</taxon>
        <taxon>Gunneridae</taxon>
        <taxon>Pentapetalae</taxon>
        <taxon>rosids</taxon>
        <taxon>fabids</taxon>
        <taxon>Fagales</taxon>
        <taxon>Juglandaceae</taxon>
        <taxon>Carya</taxon>
    </lineage>
</organism>
<protein>
    <recommendedName>
        <fullName evidence="8">Leucine-rich repeat-containing N-terminal plant-type domain-containing protein</fullName>
    </recommendedName>
</protein>
<keyword evidence="2" id="KW-0433">Leucine-rich repeat</keyword>
<evidence type="ECO:0000256" key="5">
    <source>
        <dbReference type="ARBA" id="ARBA00023136"/>
    </source>
</evidence>
<dbReference type="EMBL" id="CM031818">
    <property type="protein sequence ID" value="KAG6639438.1"/>
    <property type="molecule type" value="Genomic_DNA"/>
</dbReference>
<keyword evidence="10" id="KW-1185">Reference proteome</keyword>
<dbReference type="InterPro" id="IPR053211">
    <property type="entry name" value="DNA_repair-toleration"/>
</dbReference>
<name>A0A8T1PBC0_CARIL</name>
<evidence type="ECO:0000259" key="8">
    <source>
        <dbReference type="Pfam" id="PF08263"/>
    </source>
</evidence>
<proteinExistence type="predicted"/>